<evidence type="ECO:0000256" key="1">
    <source>
        <dbReference type="ARBA" id="ARBA00022485"/>
    </source>
</evidence>
<feature type="binding site" evidence="5">
    <location>
        <position position="225"/>
    </location>
    <ligand>
        <name>dimethylallyl diphosphate</name>
        <dbReference type="ChEBI" id="CHEBI:57623"/>
    </ligand>
</feature>
<dbReference type="GO" id="GO:0019288">
    <property type="term" value="P:isopentenyl diphosphate biosynthetic process, methylerythritol 4-phosphate pathway"/>
    <property type="evidence" value="ECO:0007669"/>
    <property type="project" value="UniProtKB-UniRule"/>
</dbReference>
<reference evidence="6 7" key="1">
    <citation type="submission" date="2017-09" db="EMBL/GenBank/DDBJ databases">
        <title>Depth-based differentiation of microbial function through sediment-hosted aquifers and enrichment of novel symbionts in the deep terrestrial subsurface.</title>
        <authorList>
            <person name="Probst A.J."/>
            <person name="Ladd B."/>
            <person name="Jarett J.K."/>
            <person name="Geller-Mcgrath D.E."/>
            <person name="Sieber C.M."/>
            <person name="Emerson J.B."/>
            <person name="Anantharaman K."/>
            <person name="Thomas B.C."/>
            <person name="Malmstrom R."/>
            <person name="Stieglmeier M."/>
            <person name="Klingl A."/>
            <person name="Woyke T."/>
            <person name="Ryan C.M."/>
            <person name="Banfield J.F."/>
        </authorList>
    </citation>
    <scope>NUCLEOTIDE SEQUENCE [LARGE SCALE GENOMIC DNA]</scope>
    <source>
        <strain evidence="6">CG07_land_8_20_14_0_80_42_15</strain>
    </source>
</reference>
<dbReference type="HAMAP" id="MF_00191">
    <property type="entry name" value="IspH"/>
    <property type="match status" value="1"/>
</dbReference>
<dbReference type="GO" id="GO:0050992">
    <property type="term" value="P:dimethylallyl diphosphate biosynthetic process"/>
    <property type="evidence" value="ECO:0007669"/>
    <property type="project" value="UniProtKB-UniRule"/>
</dbReference>
<evidence type="ECO:0000313" key="7">
    <source>
        <dbReference type="Proteomes" id="UP000230052"/>
    </source>
</evidence>
<dbReference type="EMBL" id="PEWV01000025">
    <property type="protein sequence ID" value="PIU41995.1"/>
    <property type="molecule type" value="Genomic_DNA"/>
</dbReference>
<dbReference type="Proteomes" id="UP000230052">
    <property type="component" value="Unassembled WGS sequence"/>
</dbReference>
<keyword evidence="1 5" id="KW-0004">4Fe-4S</keyword>
<dbReference type="Pfam" id="PF02401">
    <property type="entry name" value="LYTB"/>
    <property type="match status" value="1"/>
</dbReference>
<dbReference type="Gene3D" id="3.40.1010.20">
    <property type="entry name" value="4-hydroxy-3-methylbut-2-enyl diphosphate reductase, catalytic domain"/>
    <property type="match status" value="2"/>
</dbReference>
<dbReference type="GO" id="GO:0046872">
    <property type="term" value="F:metal ion binding"/>
    <property type="evidence" value="ECO:0007669"/>
    <property type="project" value="UniProtKB-KW"/>
</dbReference>
<feature type="binding site" evidence="5">
    <location>
        <position position="99"/>
    </location>
    <ligand>
        <name>[4Fe-4S] cluster</name>
        <dbReference type="ChEBI" id="CHEBI:49883"/>
    </ligand>
</feature>
<comment type="pathway">
    <text evidence="5">Isoprenoid biosynthesis; isopentenyl diphosphate biosynthesis via DXP pathway; isopentenyl diphosphate from 1-deoxy-D-xylulose 5-phosphate: step 6/6.</text>
</comment>
<dbReference type="UniPathway" id="UPA00056">
    <property type="reaction ID" value="UER00097"/>
</dbReference>
<feature type="binding site" evidence="5">
    <location>
        <position position="267"/>
    </location>
    <ligand>
        <name>(2E)-4-hydroxy-3-methylbut-2-enyl diphosphate</name>
        <dbReference type="ChEBI" id="CHEBI:128753"/>
    </ligand>
</feature>
<dbReference type="UniPathway" id="UPA00059">
    <property type="reaction ID" value="UER00105"/>
</dbReference>
<comment type="catalytic activity">
    <reaction evidence="5">
        <text>dimethylallyl diphosphate + 2 oxidized [2Fe-2S]-[ferredoxin] + H2O = (2E)-4-hydroxy-3-methylbut-2-enyl diphosphate + 2 reduced [2Fe-2S]-[ferredoxin] + 2 H(+)</text>
        <dbReference type="Rhea" id="RHEA:24825"/>
        <dbReference type="Rhea" id="RHEA-COMP:10000"/>
        <dbReference type="Rhea" id="RHEA-COMP:10001"/>
        <dbReference type="ChEBI" id="CHEBI:15377"/>
        <dbReference type="ChEBI" id="CHEBI:15378"/>
        <dbReference type="ChEBI" id="CHEBI:33737"/>
        <dbReference type="ChEBI" id="CHEBI:33738"/>
        <dbReference type="ChEBI" id="CHEBI:57623"/>
        <dbReference type="ChEBI" id="CHEBI:128753"/>
        <dbReference type="EC" id="1.17.7.4"/>
    </reaction>
</comment>
<feature type="binding site" evidence="5">
    <location>
        <position position="223"/>
    </location>
    <ligand>
        <name>(2E)-4-hydroxy-3-methylbut-2-enyl diphosphate</name>
        <dbReference type="ChEBI" id="CHEBI:128753"/>
    </ligand>
</feature>
<feature type="binding site" evidence="5">
    <location>
        <position position="195"/>
    </location>
    <ligand>
        <name>[4Fe-4S] cluster</name>
        <dbReference type="ChEBI" id="CHEBI:49883"/>
    </ligand>
</feature>
<sequence>MRSDIKLIEPLGFCYGVRRAVNLAEQAIKDKANTRIYSLGGIIHNRDAVNKLSQKGLKVKDNLNGVKEGNAVIISSHGTEPSVLEEAKKRGIRIIDATCPNVITSQRLCERLKSEGYFIVIIGEKEHREVKALRGFAGEKNIVIKDAVEARHAKLDSKKIGVVAQTTQSKDNLTKIIKELLNKDYIELRIFNTICNDTARRQKAALDLTKKVDMMFVIGGKHSANTRRLFELCRKSGRKCLHIENDAELKREAIKNARVIGVISGASTPDWVIDNVLKRIKSFKKIYKKGVAN</sequence>
<feature type="binding site" evidence="5">
    <location>
        <position position="223"/>
    </location>
    <ligand>
        <name>dimethylallyl diphosphate</name>
        <dbReference type="ChEBI" id="CHEBI:57623"/>
    </ligand>
</feature>
<evidence type="ECO:0000313" key="6">
    <source>
        <dbReference type="EMBL" id="PIU41995.1"/>
    </source>
</evidence>
<dbReference type="EC" id="1.17.7.4" evidence="5"/>
<evidence type="ECO:0000256" key="4">
    <source>
        <dbReference type="ARBA" id="ARBA00023014"/>
    </source>
</evidence>
<dbReference type="Gene3D" id="3.40.50.11270">
    <property type="match status" value="1"/>
</dbReference>
<dbReference type="PANTHER" id="PTHR30426:SF0">
    <property type="entry name" value="4-HYDROXY-3-METHYLBUT-2-ENYL DIPHOSPHATE REDUCTASE"/>
    <property type="match status" value="1"/>
</dbReference>
<comment type="cofactor">
    <cofactor evidence="5">
        <name>[4Fe-4S] cluster</name>
        <dbReference type="ChEBI" id="CHEBI:49883"/>
    </cofactor>
    <text evidence="5">Binds 1 [4Fe-4S] cluster per subunit.</text>
</comment>
<feature type="binding site" evidence="5">
    <location>
        <position position="14"/>
    </location>
    <ligand>
        <name>[4Fe-4S] cluster</name>
        <dbReference type="ChEBI" id="CHEBI:49883"/>
    </ligand>
</feature>
<gene>
    <name evidence="5 6" type="primary">ispH</name>
    <name evidence="6" type="ORF">COS99_02700</name>
</gene>
<comment type="function">
    <text evidence="5">Catalyzes the conversion of 1-hydroxy-2-methyl-2-(E)-butenyl 4-diphosphate (HMBPP) into a mixture of isopentenyl diphosphate (IPP) and dimethylallyl diphosphate (DMAPP). Acts in the terminal step of the DOXP/MEP pathway for isoprenoid precursor biosynthesis.</text>
</comment>
<dbReference type="AlphaFoldDB" id="A0A2J0KUA8"/>
<feature type="binding site" evidence="5">
    <location>
        <position position="44"/>
    </location>
    <ligand>
        <name>isopentenyl diphosphate</name>
        <dbReference type="ChEBI" id="CHEBI:128769"/>
    </ligand>
</feature>
<feature type="binding site" evidence="5">
    <location>
        <position position="44"/>
    </location>
    <ligand>
        <name>(2E)-4-hydroxy-3-methylbut-2-enyl diphosphate</name>
        <dbReference type="ChEBI" id="CHEBI:128753"/>
    </ligand>
</feature>
<comment type="similarity">
    <text evidence="5">Belongs to the IspH family.</text>
</comment>
<comment type="pathway">
    <text evidence="5">Isoprenoid biosynthesis; dimethylallyl diphosphate biosynthesis; dimethylallyl diphosphate from (2E)-4-hydroxy-3-methylbutenyl diphosphate: step 1/1.</text>
</comment>
<comment type="caution">
    <text evidence="5">Lacks conserved residue(s) required for the propagation of feature annotation.</text>
</comment>
<dbReference type="InterPro" id="IPR003451">
    <property type="entry name" value="LytB/IspH"/>
</dbReference>
<feature type="binding site" evidence="5">
    <location>
        <position position="44"/>
    </location>
    <ligand>
        <name>dimethylallyl diphosphate</name>
        <dbReference type="ChEBI" id="CHEBI:57623"/>
    </ligand>
</feature>
<dbReference type="GO" id="GO:0051539">
    <property type="term" value="F:4 iron, 4 sulfur cluster binding"/>
    <property type="evidence" value="ECO:0007669"/>
    <property type="project" value="UniProtKB-UniRule"/>
</dbReference>
<evidence type="ECO:0000256" key="2">
    <source>
        <dbReference type="ARBA" id="ARBA00022723"/>
    </source>
</evidence>
<feature type="binding site" evidence="5">
    <location>
        <position position="267"/>
    </location>
    <ligand>
        <name>dimethylallyl diphosphate</name>
        <dbReference type="ChEBI" id="CHEBI:57623"/>
    </ligand>
</feature>
<feature type="binding site" evidence="5">
    <location>
        <position position="223"/>
    </location>
    <ligand>
        <name>isopentenyl diphosphate</name>
        <dbReference type="ChEBI" id="CHEBI:128769"/>
    </ligand>
</feature>
<accession>A0A2J0KUA8</accession>
<feature type="binding site" evidence="5">
    <location>
        <position position="77"/>
    </location>
    <ligand>
        <name>dimethylallyl diphosphate</name>
        <dbReference type="ChEBI" id="CHEBI:57623"/>
    </ligand>
</feature>
<feature type="binding site" evidence="5">
    <location>
        <position position="225"/>
    </location>
    <ligand>
        <name>isopentenyl diphosphate</name>
        <dbReference type="ChEBI" id="CHEBI:128769"/>
    </ligand>
</feature>
<feature type="active site" description="Proton donor" evidence="5">
    <location>
        <position position="129"/>
    </location>
</feature>
<feature type="binding site" evidence="5">
    <location>
        <position position="166"/>
    </location>
    <ligand>
        <name>(2E)-4-hydroxy-3-methylbut-2-enyl diphosphate</name>
        <dbReference type="ChEBI" id="CHEBI:128753"/>
    </ligand>
</feature>
<keyword evidence="3 5" id="KW-0408">Iron</keyword>
<dbReference type="GO" id="GO:0051745">
    <property type="term" value="F:4-hydroxy-3-methylbut-2-enyl diphosphate reductase activity"/>
    <property type="evidence" value="ECO:0007669"/>
    <property type="project" value="UniProtKB-UniRule"/>
</dbReference>
<comment type="catalytic activity">
    <reaction evidence="5">
        <text>isopentenyl diphosphate + 2 oxidized [2Fe-2S]-[ferredoxin] + H2O = (2E)-4-hydroxy-3-methylbut-2-enyl diphosphate + 2 reduced [2Fe-2S]-[ferredoxin] + 2 H(+)</text>
        <dbReference type="Rhea" id="RHEA:24488"/>
        <dbReference type="Rhea" id="RHEA-COMP:10000"/>
        <dbReference type="Rhea" id="RHEA-COMP:10001"/>
        <dbReference type="ChEBI" id="CHEBI:15377"/>
        <dbReference type="ChEBI" id="CHEBI:15378"/>
        <dbReference type="ChEBI" id="CHEBI:33737"/>
        <dbReference type="ChEBI" id="CHEBI:33738"/>
        <dbReference type="ChEBI" id="CHEBI:128753"/>
        <dbReference type="ChEBI" id="CHEBI:128769"/>
        <dbReference type="EC" id="1.17.7.4"/>
    </reaction>
</comment>
<keyword evidence="2 5" id="KW-0479">Metal-binding</keyword>
<protein>
    <recommendedName>
        <fullName evidence="5">4-hydroxy-3-methylbut-2-enyl diphosphate reductase</fullName>
        <shortName evidence="5">HMBPP reductase</shortName>
        <ecNumber evidence="5">1.17.7.4</ecNumber>
    </recommendedName>
</protein>
<feature type="binding site" evidence="5">
    <location>
        <position position="77"/>
    </location>
    <ligand>
        <name>isopentenyl diphosphate</name>
        <dbReference type="ChEBI" id="CHEBI:128769"/>
    </ligand>
</feature>
<dbReference type="NCBIfam" id="TIGR00216">
    <property type="entry name" value="ispH_lytB"/>
    <property type="match status" value="1"/>
</dbReference>
<feature type="binding site" evidence="5">
    <location>
        <position position="77"/>
    </location>
    <ligand>
        <name>(2E)-4-hydroxy-3-methylbut-2-enyl diphosphate</name>
        <dbReference type="ChEBI" id="CHEBI:128753"/>
    </ligand>
</feature>
<feature type="binding site" evidence="5">
    <location>
        <position position="127"/>
    </location>
    <ligand>
        <name>isopentenyl diphosphate</name>
        <dbReference type="ChEBI" id="CHEBI:128769"/>
    </ligand>
</feature>
<name>A0A2J0KUA8_9BACT</name>
<feature type="binding site" evidence="5">
    <location>
        <position position="225"/>
    </location>
    <ligand>
        <name>(2E)-4-hydroxy-3-methylbut-2-enyl diphosphate</name>
        <dbReference type="ChEBI" id="CHEBI:128753"/>
    </ligand>
</feature>
<dbReference type="PANTHER" id="PTHR30426">
    <property type="entry name" value="4-HYDROXY-3-METHYLBUT-2-ENYL DIPHOSPHATE REDUCTASE"/>
    <property type="match status" value="1"/>
</dbReference>
<proteinExistence type="inferred from homology"/>
<dbReference type="CDD" id="cd13944">
    <property type="entry name" value="lytB_ispH"/>
    <property type="match status" value="1"/>
</dbReference>
<keyword evidence="4 5" id="KW-0411">Iron-sulfur</keyword>
<keyword evidence="5" id="KW-0414">Isoprene biosynthesis</keyword>
<dbReference type="GO" id="GO:0016114">
    <property type="term" value="P:terpenoid biosynthetic process"/>
    <property type="evidence" value="ECO:0007669"/>
    <property type="project" value="UniProtKB-UniRule"/>
</dbReference>
<feature type="binding site" evidence="5">
    <location>
        <position position="127"/>
    </location>
    <ligand>
        <name>dimethylallyl diphosphate</name>
        <dbReference type="ChEBI" id="CHEBI:57623"/>
    </ligand>
</feature>
<feature type="binding site" evidence="5">
    <location>
        <position position="267"/>
    </location>
    <ligand>
        <name>isopentenyl diphosphate</name>
        <dbReference type="ChEBI" id="CHEBI:128769"/>
    </ligand>
</feature>
<evidence type="ECO:0000256" key="5">
    <source>
        <dbReference type="HAMAP-Rule" id="MF_00191"/>
    </source>
</evidence>
<comment type="caution">
    <text evidence="6">The sequence shown here is derived from an EMBL/GenBank/DDBJ whole genome shotgun (WGS) entry which is preliminary data.</text>
</comment>
<organism evidence="6 7">
    <name type="scientific">Candidatus Aquitaenariimonas noxiae</name>
    <dbReference type="NCBI Taxonomy" id="1974741"/>
    <lineage>
        <taxon>Bacteria</taxon>
        <taxon>Pseudomonadati</taxon>
        <taxon>Candidatus Omnitrophota</taxon>
        <taxon>Candidatus Aquitaenariimonas</taxon>
    </lineage>
</organism>
<keyword evidence="5" id="KW-0560">Oxidoreductase</keyword>
<feature type="binding site" evidence="5">
    <location>
        <position position="127"/>
    </location>
    <ligand>
        <name>(2E)-4-hydroxy-3-methylbut-2-enyl diphosphate</name>
        <dbReference type="ChEBI" id="CHEBI:128753"/>
    </ligand>
</feature>
<evidence type="ECO:0000256" key="3">
    <source>
        <dbReference type="ARBA" id="ARBA00023004"/>
    </source>
</evidence>